<dbReference type="EMBL" id="KV425899">
    <property type="protein sequence ID" value="KZW00679.1"/>
    <property type="molecule type" value="Genomic_DNA"/>
</dbReference>
<dbReference type="Proteomes" id="UP000077266">
    <property type="component" value="Unassembled WGS sequence"/>
</dbReference>
<dbReference type="InterPro" id="IPR004843">
    <property type="entry name" value="Calcineurin-like_PHP"/>
</dbReference>
<protein>
    <submittedName>
        <fullName evidence="2">Ser/Thr protein phosphatase superfamily protein</fullName>
    </submittedName>
</protein>
<dbReference type="Gene3D" id="3.60.21.10">
    <property type="match status" value="1"/>
</dbReference>
<proteinExistence type="predicted"/>
<dbReference type="OrthoDB" id="550558at2759"/>
<dbReference type="InterPro" id="IPR029052">
    <property type="entry name" value="Metallo-depent_PP-like"/>
</dbReference>
<dbReference type="AlphaFoldDB" id="A0A165NFP8"/>
<dbReference type="PANTHER" id="PTHR37844">
    <property type="entry name" value="SER/THR PROTEIN PHOSPHATASE SUPERFAMILY (AFU_ORTHOLOGUE AFUA_1G14840)"/>
    <property type="match status" value="1"/>
</dbReference>
<gene>
    <name evidence="2" type="ORF">EXIGLDRAFT_720909</name>
</gene>
<keyword evidence="3" id="KW-1185">Reference proteome</keyword>
<dbReference type="InParanoid" id="A0A165NFP8"/>
<dbReference type="Pfam" id="PF00149">
    <property type="entry name" value="Metallophos"/>
    <property type="match status" value="1"/>
</dbReference>
<dbReference type="SUPFAM" id="SSF56300">
    <property type="entry name" value="Metallo-dependent phosphatases"/>
    <property type="match status" value="1"/>
</dbReference>
<sequence>MRVQLLSDIHLEMERGDQDLYHFDFPAEGEALALLGDIGLTHDDRLFDWLRVQLGRFKPVFYVSGNHEPYRSSLSTSRQRLLDFEAECNAEAAGDKRFILLDRTRYDVSPTLSILGCTLWSRIEPEDLDILQWALTDFKRIEGFDPSAFQSCHEKDLAWLEESITKIAADEPERKVVVMTHHAPTLQGTSDPKYIGGPTNSAFATELVGGPCWRNNVKVWMFGHTHWNLDEVRDGVRVVSNQRGYGHGGGGFDPTKVIDLSSV</sequence>
<evidence type="ECO:0000313" key="3">
    <source>
        <dbReference type="Proteomes" id="UP000077266"/>
    </source>
</evidence>
<organism evidence="2 3">
    <name type="scientific">Exidia glandulosa HHB12029</name>
    <dbReference type="NCBI Taxonomy" id="1314781"/>
    <lineage>
        <taxon>Eukaryota</taxon>
        <taxon>Fungi</taxon>
        <taxon>Dikarya</taxon>
        <taxon>Basidiomycota</taxon>
        <taxon>Agaricomycotina</taxon>
        <taxon>Agaricomycetes</taxon>
        <taxon>Auriculariales</taxon>
        <taxon>Exidiaceae</taxon>
        <taxon>Exidia</taxon>
    </lineage>
</organism>
<reference evidence="2 3" key="1">
    <citation type="journal article" date="2016" name="Mol. Biol. Evol.">
        <title>Comparative Genomics of Early-Diverging Mushroom-Forming Fungi Provides Insights into the Origins of Lignocellulose Decay Capabilities.</title>
        <authorList>
            <person name="Nagy L.G."/>
            <person name="Riley R."/>
            <person name="Tritt A."/>
            <person name="Adam C."/>
            <person name="Daum C."/>
            <person name="Floudas D."/>
            <person name="Sun H."/>
            <person name="Yadav J.S."/>
            <person name="Pangilinan J."/>
            <person name="Larsson K.H."/>
            <person name="Matsuura K."/>
            <person name="Barry K."/>
            <person name="Labutti K."/>
            <person name="Kuo R."/>
            <person name="Ohm R.A."/>
            <person name="Bhattacharya S.S."/>
            <person name="Shirouzu T."/>
            <person name="Yoshinaga Y."/>
            <person name="Martin F.M."/>
            <person name="Grigoriev I.V."/>
            <person name="Hibbett D.S."/>
        </authorList>
    </citation>
    <scope>NUCLEOTIDE SEQUENCE [LARGE SCALE GENOMIC DNA]</scope>
    <source>
        <strain evidence="2 3">HHB12029</strain>
    </source>
</reference>
<evidence type="ECO:0000313" key="2">
    <source>
        <dbReference type="EMBL" id="KZW00679.1"/>
    </source>
</evidence>
<name>A0A165NFP8_EXIGL</name>
<dbReference type="PANTHER" id="PTHR37844:SF2">
    <property type="entry name" value="SER_THR PROTEIN PHOSPHATASE SUPERFAMILY (AFU_ORTHOLOGUE AFUA_1G14840)"/>
    <property type="match status" value="1"/>
</dbReference>
<dbReference type="GO" id="GO:0016787">
    <property type="term" value="F:hydrolase activity"/>
    <property type="evidence" value="ECO:0007669"/>
    <property type="project" value="InterPro"/>
</dbReference>
<evidence type="ECO:0000259" key="1">
    <source>
        <dbReference type="Pfam" id="PF00149"/>
    </source>
</evidence>
<feature type="domain" description="Calcineurin-like phosphoesterase" evidence="1">
    <location>
        <begin position="1"/>
        <end position="227"/>
    </location>
</feature>
<accession>A0A165NFP8</accession>